<name>A0A7S1T4E1_9CHLO</name>
<dbReference type="InterPro" id="IPR008011">
    <property type="entry name" value="Complex1_LYR_dom"/>
</dbReference>
<evidence type="ECO:0000256" key="3">
    <source>
        <dbReference type="ARBA" id="ARBA00023186"/>
    </source>
</evidence>
<keyword evidence="2" id="KW-0496">Mitochondrion</keyword>
<dbReference type="AlphaFoldDB" id="A0A7S1T4E1"/>
<gene>
    <name evidence="7" type="ORF">TCHU04912_LOCUS20115</name>
</gene>
<evidence type="ECO:0000256" key="1">
    <source>
        <dbReference type="ARBA" id="ARBA00004305"/>
    </source>
</evidence>
<dbReference type="GO" id="GO:0034553">
    <property type="term" value="P:mitochondrial respiratory chain complex II assembly"/>
    <property type="evidence" value="ECO:0007669"/>
    <property type="project" value="InterPro"/>
</dbReference>
<comment type="similarity">
    <text evidence="4">Belongs to the complex I LYR family. SDHAF1 subfamily.</text>
</comment>
<dbReference type="Pfam" id="PF05347">
    <property type="entry name" value="Complex1_LYR"/>
    <property type="match status" value="1"/>
</dbReference>
<proteinExistence type="inferred from homology"/>
<evidence type="ECO:0000256" key="2">
    <source>
        <dbReference type="ARBA" id="ARBA00023128"/>
    </source>
</evidence>
<evidence type="ECO:0000313" key="7">
    <source>
        <dbReference type="EMBL" id="CAD9220027.1"/>
    </source>
</evidence>
<dbReference type="EMBL" id="HBGG01039116">
    <property type="protein sequence ID" value="CAD9220027.1"/>
    <property type="molecule type" value="Transcribed_RNA"/>
</dbReference>
<reference evidence="7" key="1">
    <citation type="submission" date="2021-01" db="EMBL/GenBank/DDBJ databases">
        <authorList>
            <person name="Corre E."/>
            <person name="Pelletier E."/>
            <person name="Niang G."/>
            <person name="Scheremetjew M."/>
            <person name="Finn R."/>
            <person name="Kale V."/>
            <person name="Holt S."/>
            <person name="Cochrane G."/>
            <person name="Meng A."/>
            <person name="Brown T."/>
            <person name="Cohen L."/>
        </authorList>
    </citation>
    <scope>NUCLEOTIDE SEQUENCE</scope>
    <source>
        <strain evidence="7">PLY429</strain>
    </source>
</reference>
<dbReference type="PANTHER" id="PTHR13675">
    <property type="entry name" value="LYR MOTIF-CONTAINING PROTEIN 2"/>
    <property type="match status" value="1"/>
</dbReference>
<evidence type="ECO:0000256" key="5">
    <source>
        <dbReference type="SAM" id="MobiDB-lite"/>
    </source>
</evidence>
<evidence type="ECO:0000259" key="6">
    <source>
        <dbReference type="Pfam" id="PF05347"/>
    </source>
</evidence>
<protein>
    <recommendedName>
        <fullName evidence="6">Complex 1 LYR protein domain-containing protein</fullName>
    </recommendedName>
</protein>
<comment type="subcellular location">
    <subcellularLocation>
        <location evidence="1">Mitochondrion matrix</location>
    </subcellularLocation>
</comment>
<feature type="domain" description="Complex 1 LYR protein" evidence="6">
    <location>
        <begin position="13"/>
        <end position="71"/>
    </location>
</feature>
<feature type="region of interest" description="Disordered" evidence="5">
    <location>
        <begin position="78"/>
        <end position="105"/>
    </location>
</feature>
<organism evidence="7">
    <name type="scientific">Tetraselmis chuii</name>
    <dbReference type="NCBI Taxonomy" id="63592"/>
    <lineage>
        <taxon>Eukaryota</taxon>
        <taxon>Viridiplantae</taxon>
        <taxon>Chlorophyta</taxon>
        <taxon>core chlorophytes</taxon>
        <taxon>Chlorodendrophyceae</taxon>
        <taxon>Chlorodendrales</taxon>
        <taxon>Chlorodendraceae</taxon>
        <taxon>Tetraselmis</taxon>
    </lineage>
</organism>
<dbReference type="GO" id="GO:0005759">
    <property type="term" value="C:mitochondrial matrix"/>
    <property type="evidence" value="ECO:0007669"/>
    <property type="project" value="UniProtKB-SubCell"/>
</dbReference>
<sequence length="105" mass="11899">MNAAKRPLSGLQRQVLALYRSALRTAREKPADQRKMIEDYARDEFQKNLSLSKTDYMRIEHMIRKGSKQLELLNMPQTTGVHVSPTPHAGAGGHSCCSDPNHHHH</sequence>
<keyword evidence="3" id="KW-0143">Chaperone</keyword>
<evidence type="ECO:0000256" key="4">
    <source>
        <dbReference type="ARBA" id="ARBA00025715"/>
    </source>
</evidence>
<dbReference type="InterPro" id="IPR045295">
    <property type="entry name" value="Complex1_LYR_SDHAF1_LYRM8"/>
</dbReference>
<accession>A0A7S1T4E1</accession>
<dbReference type="PANTHER" id="PTHR13675:SF1">
    <property type="entry name" value="SUCCINATE DEHYDROGENASE ASSEMBLY FACTOR 1, MITOCHONDRIAL"/>
    <property type="match status" value="1"/>
</dbReference>
<dbReference type="CDD" id="cd20268">
    <property type="entry name" value="Complex1_LYR_SDHAF1_LYRM8"/>
    <property type="match status" value="1"/>
</dbReference>